<dbReference type="InterPro" id="IPR011059">
    <property type="entry name" value="Metal-dep_hydrolase_composite"/>
</dbReference>
<dbReference type="PANTHER" id="PTHR32027">
    <property type="entry name" value="CYTOSINE DEAMINASE"/>
    <property type="match status" value="1"/>
</dbReference>
<dbReference type="InterPro" id="IPR052349">
    <property type="entry name" value="Metallo-hydrolase_Enzymes"/>
</dbReference>
<dbReference type="GO" id="GO:0004131">
    <property type="term" value="F:cytosine deaminase activity"/>
    <property type="evidence" value="ECO:0007669"/>
    <property type="project" value="UniProtKB-EC"/>
</dbReference>
<evidence type="ECO:0000313" key="3">
    <source>
        <dbReference type="Proteomes" id="UP000739180"/>
    </source>
</evidence>
<evidence type="ECO:0000259" key="1">
    <source>
        <dbReference type="Pfam" id="PF07969"/>
    </source>
</evidence>
<dbReference type="Proteomes" id="UP000739180">
    <property type="component" value="Unassembled WGS sequence"/>
</dbReference>
<dbReference type="Gene3D" id="2.30.40.10">
    <property type="entry name" value="Urease, subunit C, domain 1"/>
    <property type="match status" value="1"/>
</dbReference>
<name>A0ABY2XP95_9GAMM</name>
<reference evidence="2 3" key="1">
    <citation type="submission" date="2019-05" db="EMBL/GenBank/DDBJ databases">
        <title>Genome of Alcanivorax gelatiniphagus, an oil degrading marine bacteria.</title>
        <authorList>
            <person name="Kwon K.K."/>
        </authorList>
    </citation>
    <scope>NUCLEOTIDE SEQUENCE [LARGE SCALE GENOMIC DNA]</scope>
    <source>
        <strain evidence="2 3">MEBiC 08158</strain>
    </source>
</reference>
<evidence type="ECO:0000313" key="2">
    <source>
        <dbReference type="EMBL" id="TMW13690.1"/>
    </source>
</evidence>
<dbReference type="InterPro" id="IPR032466">
    <property type="entry name" value="Metal_Hydrolase"/>
</dbReference>
<keyword evidence="2" id="KW-0378">Hydrolase</keyword>
<dbReference type="Gene3D" id="3.20.20.140">
    <property type="entry name" value="Metal-dependent hydrolases"/>
    <property type="match status" value="1"/>
</dbReference>
<feature type="domain" description="Amidohydrolase 3" evidence="1">
    <location>
        <begin position="213"/>
        <end position="411"/>
    </location>
</feature>
<protein>
    <submittedName>
        <fullName evidence="2">Cytosine deaminase</fullName>
        <ecNumber evidence="2">3.5.4.1</ecNumber>
    </submittedName>
</protein>
<organism evidence="2 3">
    <name type="scientific">Alloalcanivorax gelatiniphagus</name>
    <dbReference type="NCBI Taxonomy" id="1194167"/>
    <lineage>
        <taxon>Bacteria</taxon>
        <taxon>Pseudomonadati</taxon>
        <taxon>Pseudomonadota</taxon>
        <taxon>Gammaproteobacteria</taxon>
        <taxon>Oceanospirillales</taxon>
        <taxon>Alcanivoracaceae</taxon>
        <taxon>Alloalcanivorax</taxon>
    </lineage>
</organism>
<dbReference type="NCBIfam" id="NF005759">
    <property type="entry name" value="PRK07583.1"/>
    <property type="match status" value="1"/>
</dbReference>
<accession>A0ABY2XP95</accession>
<gene>
    <name evidence="2" type="ORF">FGS76_06055</name>
</gene>
<dbReference type="RefSeq" id="WP_138771731.1">
    <property type="nucleotide sequence ID" value="NZ_JBHSSX010000059.1"/>
</dbReference>
<dbReference type="SUPFAM" id="SSF51338">
    <property type="entry name" value="Composite domain of metallo-dependent hydrolases"/>
    <property type="match status" value="1"/>
</dbReference>
<dbReference type="PANTHER" id="PTHR32027:SF0">
    <property type="entry name" value="CYTOSINE DEAMINASE"/>
    <property type="match status" value="1"/>
</dbReference>
<dbReference type="EC" id="3.5.4.1" evidence="2"/>
<dbReference type="CDD" id="cd01293">
    <property type="entry name" value="Bact_CD"/>
    <property type="match status" value="1"/>
</dbReference>
<dbReference type="SUPFAM" id="SSF51556">
    <property type="entry name" value="Metallo-dependent hydrolases"/>
    <property type="match status" value="1"/>
</dbReference>
<keyword evidence="3" id="KW-1185">Reference proteome</keyword>
<comment type="caution">
    <text evidence="2">The sequence shown here is derived from an EMBL/GenBank/DDBJ whole genome shotgun (WGS) entry which is preliminary data.</text>
</comment>
<sequence>MMPSHLSARPDQHWLHRARVPVSLTEGAELEADAEGLALVDIEIRNGLIATLQPAAAEPPANADHLDGGQVWPLFVDMHTHLDKGHIWGRAPNADGSHGTAARTVAADRRAHWRFEDVARRFDFGVRCAVAHGTGALRTHLDSYEIAQAETSWAVFGEQRRQWADHIDLQAVAMARLDAYQGADGARLLDLVAEHGGVAGGILKSEGPLAPALDHLLQGAAERGLDLDLHVDETHDPNAQGLRAVAEAVLRNRFPGTVTCGHCCSLARQSDDDIALTLARVKAAGLAVVTLPMVNLYLQDRGTGGTPHWRGLTLVKELRAAGVPVAAASDNCRDPFFAFGDHDGLEVFREFVRIAQLDPDWAGWFGAVTRTPAAIMGLARRGRLAVGLPADLVLFRGRSMSELLARPQTDRRVLHRGRDIDTALPDYRELDDLIGAVS</sequence>
<dbReference type="InterPro" id="IPR013108">
    <property type="entry name" value="Amidohydro_3"/>
</dbReference>
<dbReference type="EMBL" id="VCQT01000022">
    <property type="protein sequence ID" value="TMW13690.1"/>
    <property type="molecule type" value="Genomic_DNA"/>
</dbReference>
<proteinExistence type="predicted"/>
<dbReference type="Pfam" id="PF07969">
    <property type="entry name" value="Amidohydro_3"/>
    <property type="match status" value="1"/>
</dbReference>